<dbReference type="AlphaFoldDB" id="A0A5A9DAC5"/>
<protein>
    <submittedName>
        <fullName evidence="1">Uncharacterized protein</fullName>
    </submittedName>
</protein>
<evidence type="ECO:0000313" key="1">
    <source>
        <dbReference type="EMBL" id="MBD3125434.1"/>
    </source>
</evidence>
<gene>
    <name evidence="1" type="ORF">ID160_22495</name>
</gene>
<accession>A0A5A9DAC5</accession>
<proteinExistence type="predicted"/>
<comment type="caution">
    <text evidence="1">The sequence shown here is derived from an EMBL/GenBank/DDBJ whole genome shotgun (WGS) entry which is preliminary data.</text>
</comment>
<evidence type="ECO:0000313" key="2">
    <source>
        <dbReference type="Proteomes" id="UP000605024"/>
    </source>
</evidence>
<name>A0A5A9DAC5_CITBR</name>
<dbReference type="Proteomes" id="UP000605024">
    <property type="component" value="Unassembled WGS sequence"/>
</dbReference>
<sequence>MADKSPLERLQSANKENQRMVMVSVGTLKAARSEIMAHVSVNGKGVMTDIVLNQINAVIGKD</sequence>
<dbReference type="RefSeq" id="WP_101701132.1">
    <property type="nucleotide sequence ID" value="NZ_CP099382.1"/>
</dbReference>
<dbReference type="EMBL" id="JACXSK010000021">
    <property type="protein sequence ID" value="MBD3125434.1"/>
    <property type="molecule type" value="Genomic_DNA"/>
</dbReference>
<reference evidence="1" key="1">
    <citation type="submission" date="2020-09" db="EMBL/GenBank/DDBJ databases">
        <title>Characterization of IncC plasmids in Enterobacterales of food-producing animals originating from China.</title>
        <authorList>
            <person name="Zhang Y."/>
            <person name="Lei C.-W."/>
        </authorList>
    </citation>
    <scope>NUCLEOTIDE SEQUENCE</scope>
    <source>
        <strain evidence="1">CC1</strain>
    </source>
</reference>
<organism evidence="1 2">
    <name type="scientific">Citrobacter braakii</name>
    <dbReference type="NCBI Taxonomy" id="57706"/>
    <lineage>
        <taxon>Bacteria</taxon>
        <taxon>Pseudomonadati</taxon>
        <taxon>Pseudomonadota</taxon>
        <taxon>Gammaproteobacteria</taxon>
        <taxon>Enterobacterales</taxon>
        <taxon>Enterobacteriaceae</taxon>
        <taxon>Citrobacter</taxon>
        <taxon>Citrobacter freundii complex</taxon>
    </lineage>
</organism>